<organism evidence="2 3">
    <name type="scientific">Crystallibacter crystallopoietes</name>
    <dbReference type="NCBI Taxonomy" id="37928"/>
    <lineage>
        <taxon>Bacteria</taxon>
        <taxon>Bacillati</taxon>
        <taxon>Actinomycetota</taxon>
        <taxon>Actinomycetes</taxon>
        <taxon>Micrococcales</taxon>
        <taxon>Micrococcaceae</taxon>
        <taxon>Crystallibacter</taxon>
    </lineage>
</organism>
<dbReference type="RefSeq" id="WP_236777450.1">
    <property type="nucleotide sequence ID" value="NZ_CP018863.1"/>
</dbReference>
<dbReference type="EMBL" id="FNKH01000002">
    <property type="protein sequence ID" value="SDQ75442.1"/>
    <property type="molecule type" value="Genomic_DNA"/>
</dbReference>
<evidence type="ECO:0000313" key="3">
    <source>
        <dbReference type="Proteomes" id="UP000181917"/>
    </source>
</evidence>
<keyword evidence="3" id="KW-1185">Reference proteome</keyword>
<protein>
    <submittedName>
        <fullName evidence="2">Sporulation and spore germination</fullName>
    </submittedName>
</protein>
<name>A0A1H1DG61_9MICC</name>
<gene>
    <name evidence="2" type="ORF">SAMN04489742_2429</name>
</gene>
<accession>A0A1H1DG61</accession>
<sequence>MEETAAAPVAQPEVSVRSENGAGVPFTLYYIAVEDGGVSGAEIGCRDSLVATYTEPVKTQDQVQASIERLLADRDRLHGSSGLYNALHESALTFERARIDGDTVTVHLSGDLKSGGSCDDPRVEWQLRQTAATAAGVGEAIILVNGIRIEDYLSGRGPAVPEAPAPAAQAPITVPLTVYYIGLAGEETSGSGIGCGDSLVATLTQPVTFTDQLGASITHLLANRQEFLGESGLYNALNSSALSYQGSTQDGDTVIVNLSGSVTVGGTCDGPRIEAQLEQTAATAAGVADAVVLVNGIPIEKLVDVK</sequence>
<evidence type="ECO:0000313" key="2">
    <source>
        <dbReference type="EMBL" id="SDQ75442.1"/>
    </source>
</evidence>
<proteinExistence type="predicted"/>
<feature type="domain" description="GerMN" evidence="1">
    <location>
        <begin position="213"/>
        <end position="303"/>
    </location>
</feature>
<feature type="domain" description="GerMN" evidence="1">
    <location>
        <begin position="63"/>
        <end position="153"/>
    </location>
</feature>
<dbReference type="Pfam" id="PF10646">
    <property type="entry name" value="Germane"/>
    <property type="match status" value="1"/>
</dbReference>
<dbReference type="InterPro" id="IPR019606">
    <property type="entry name" value="GerMN"/>
</dbReference>
<evidence type="ECO:0000259" key="1">
    <source>
        <dbReference type="SMART" id="SM00909"/>
    </source>
</evidence>
<dbReference type="AlphaFoldDB" id="A0A1H1DG61"/>
<dbReference type="SMART" id="SM00909">
    <property type="entry name" value="Germane"/>
    <property type="match status" value="2"/>
</dbReference>
<dbReference type="Proteomes" id="UP000181917">
    <property type="component" value="Unassembled WGS sequence"/>
</dbReference>
<reference evidence="2 3" key="1">
    <citation type="submission" date="2016-10" db="EMBL/GenBank/DDBJ databases">
        <authorList>
            <person name="de Groot N.N."/>
        </authorList>
    </citation>
    <scope>NUCLEOTIDE SEQUENCE [LARGE SCALE GENOMIC DNA]</scope>
    <source>
        <strain evidence="2 3">DSM 20117</strain>
    </source>
</reference>